<accession>C2G4C4</accession>
<feature type="compositionally biased region" description="Acidic residues" evidence="1">
    <location>
        <begin position="109"/>
        <end position="120"/>
    </location>
</feature>
<feature type="region of interest" description="Disordered" evidence="1">
    <location>
        <begin position="109"/>
        <end position="128"/>
    </location>
</feature>
<reference evidence="2 3" key="1">
    <citation type="submission" date="2009-01" db="EMBL/GenBank/DDBJ databases">
        <authorList>
            <person name="Qin X."/>
            <person name="Bachman B."/>
            <person name="Battles P."/>
            <person name="Bell A."/>
            <person name="Bess C."/>
            <person name="Bickham C."/>
            <person name="Chaboub L."/>
            <person name="Chen D."/>
            <person name="Coyle M."/>
            <person name="Deiros D.R."/>
            <person name="Dinh H."/>
            <person name="Forbes L."/>
            <person name="Fowler G."/>
            <person name="Francisco L."/>
            <person name="Fu Q."/>
            <person name="Gubbala S."/>
            <person name="Hale W."/>
            <person name="Han Y."/>
            <person name="Hemphill L."/>
            <person name="Highlander S.K."/>
            <person name="Hirani K."/>
            <person name="Hogues M."/>
            <person name="Jackson L."/>
            <person name="Jakkamsetti A."/>
            <person name="Javaid M."/>
            <person name="Jiang H."/>
            <person name="Korchina V."/>
            <person name="Kovar C."/>
            <person name="Lara F."/>
            <person name="Lee S."/>
            <person name="Mata R."/>
            <person name="Mathew T."/>
            <person name="Moen C."/>
            <person name="Morales K."/>
            <person name="Munidasa M."/>
            <person name="Nazareth L."/>
            <person name="Ngo R."/>
            <person name="Nguyen L."/>
            <person name="Okwuonu G."/>
            <person name="Ongeri F."/>
            <person name="Patil S."/>
            <person name="Petrosino J."/>
            <person name="Pham C."/>
            <person name="Pham P."/>
            <person name="Pu L.-L."/>
            <person name="Puazo M."/>
            <person name="Raj R."/>
            <person name="Reid J."/>
            <person name="Rouhana J."/>
            <person name="Saada N."/>
            <person name="Shang Y."/>
            <person name="Simmons D."/>
            <person name="Thornton R."/>
            <person name="Warren J."/>
            <person name="Weissenberger G."/>
            <person name="Zhang J."/>
            <person name="Zhang L."/>
            <person name="Zhou C."/>
            <person name="Zhu D."/>
            <person name="Muzny D."/>
            <person name="Worley K."/>
            <person name="Gibbs R."/>
        </authorList>
    </citation>
    <scope>NUCLEOTIDE SEQUENCE [LARGE SCALE GENOMIC DNA]</scope>
    <source>
        <strain evidence="2 3">ATCC 33300</strain>
    </source>
</reference>
<organism evidence="2 3">
    <name type="scientific">Sphingobacterium spiritivorum ATCC 33300</name>
    <dbReference type="NCBI Taxonomy" id="525372"/>
    <lineage>
        <taxon>Bacteria</taxon>
        <taxon>Pseudomonadati</taxon>
        <taxon>Bacteroidota</taxon>
        <taxon>Sphingobacteriia</taxon>
        <taxon>Sphingobacteriales</taxon>
        <taxon>Sphingobacteriaceae</taxon>
        <taxon>Sphingobacterium</taxon>
    </lineage>
</organism>
<dbReference type="Gene3D" id="3.40.720.10">
    <property type="entry name" value="Alkaline Phosphatase, subunit A"/>
    <property type="match status" value="1"/>
</dbReference>
<dbReference type="PROSITE" id="PS51257">
    <property type="entry name" value="PROKAR_LIPOPROTEIN"/>
    <property type="match status" value="1"/>
</dbReference>
<protein>
    <submittedName>
        <fullName evidence="2">Uncharacterized protein</fullName>
    </submittedName>
</protein>
<dbReference type="AlphaFoldDB" id="C2G4C4"/>
<dbReference type="SUPFAM" id="SSF49899">
    <property type="entry name" value="Concanavalin A-like lectins/glucanases"/>
    <property type="match status" value="1"/>
</dbReference>
<proteinExistence type="predicted"/>
<dbReference type="InterPro" id="IPR017850">
    <property type="entry name" value="Alkaline_phosphatase_core_sf"/>
</dbReference>
<gene>
    <name evidence="2" type="ORF">HMPREF0765_4410</name>
</gene>
<dbReference type="InterPro" id="IPR013320">
    <property type="entry name" value="ConA-like_dom_sf"/>
</dbReference>
<dbReference type="Pfam" id="PF01663">
    <property type="entry name" value="Phosphodiest"/>
    <property type="match status" value="1"/>
</dbReference>
<dbReference type="GO" id="GO:0004553">
    <property type="term" value="F:hydrolase activity, hydrolyzing O-glycosyl compounds"/>
    <property type="evidence" value="ECO:0007669"/>
    <property type="project" value="UniProtKB-ARBA"/>
</dbReference>
<dbReference type="Pfam" id="PF13385">
    <property type="entry name" value="Laminin_G_3"/>
    <property type="match status" value="1"/>
</dbReference>
<dbReference type="Proteomes" id="UP000006241">
    <property type="component" value="Unassembled WGS sequence"/>
</dbReference>
<dbReference type="GO" id="GO:0005975">
    <property type="term" value="P:carbohydrate metabolic process"/>
    <property type="evidence" value="ECO:0007669"/>
    <property type="project" value="UniProtKB-ARBA"/>
</dbReference>
<dbReference type="SUPFAM" id="SSF53649">
    <property type="entry name" value="Alkaline phosphatase-like"/>
    <property type="match status" value="1"/>
</dbReference>
<evidence type="ECO:0000256" key="1">
    <source>
        <dbReference type="SAM" id="MobiDB-lite"/>
    </source>
</evidence>
<dbReference type="EMBL" id="ACHB01000096">
    <property type="protein sequence ID" value="EEI90042.1"/>
    <property type="molecule type" value="Genomic_DNA"/>
</dbReference>
<comment type="caution">
    <text evidence="2">The sequence shown here is derived from an EMBL/GenBank/DDBJ whole genome shotgun (WGS) entry which is preliminary data.</text>
</comment>
<dbReference type="RefSeq" id="WP_003004112.1">
    <property type="nucleotide sequence ID" value="NZ_GG668630.1"/>
</dbReference>
<sequence length="575" mass="63034">MKSNRITKFLLMLMLLVAGLTSCKKYFDPPLVFEKEVVTPFVKERKVLMIVVDGLSGIELKKDVPTNIKALLPNSKYSFNALADANTGDASTWTTIVSGVGHNKHGIEGDDFDEEFDEDDPHGTNNPQSGTGFVTFFQRILESGKTMKSYAVTPNALISKNLFGLADGNVLVSSDAAAKDSILSKLGRNETDLGVAVVNFRGVNEAGVKSSFSMSSAMYKDAVTVADGYIGEILTGLKKRKDYAKEDWLVIITSNHGGSGNTYGGASLEERKVPVIYYSPNIVGKEFEIPDLKNSLTVNAINAFNPTILNANAGQFNVGSTGDYTIMCKVKVITKSGTNSVIVGKTTHAYSATRGWHLMIASSENKFRAILGDGTLYFVYSPKTFVIGQWHTIAIKVYTENGKRYGRVYQDGEPGAAVDVTGKNITGTGDFFVGPGKSGVAYGASSNLVNNLAYYNVNLPDQYIKDFACKQELDATDTYWNQLLGYWPMGEGSGSVLKNRKDDSGKTDFLFPGSPFAWNLAQSWSCSTEENPNIYLTYDKDLMSNILYWLKIPIVASWNLEGTPWLQKYETEFIK</sequence>
<evidence type="ECO:0000313" key="3">
    <source>
        <dbReference type="Proteomes" id="UP000006241"/>
    </source>
</evidence>
<dbReference type="HOGENOM" id="CLU_024677_0_0_10"/>
<dbReference type="Gene3D" id="2.60.120.200">
    <property type="match status" value="1"/>
</dbReference>
<name>C2G4C4_SPHSI</name>
<evidence type="ECO:0000313" key="2">
    <source>
        <dbReference type="EMBL" id="EEI90042.1"/>
    </source>
</evidence>
<dbReference type="InterPro" id="IPR002591">
    <property type="entry name" value="Phosphodiest/P_Trfase"/>
</dbReference>